<dbReference type="OrthoDB" id="88178at2"/>
<feature type="coiled-coil region" evidence="1">
    <location>
        <begin position="106"/>
        <end position="133"/>
    </location>
</feature>
<keyword evidence="2" id="KW-1133">Transmembrane helix</keyword>
<protein>
    <recommendedName>
        <fullName evidence="5">DUF2628 domain-containing protein</fullName>
    </recommendedName>
</protein>
<name>A0A510K395_9FUSO</name>
<organism evidence="3 4">
    <name type="scientific">Leptotrichia trevisanii</name>
    <dbReference type="NCBI Taxonomy" id="109328"/>
    <lineage>
        <taxon>Bacteria</taxon>
        <taxon>Fusobacteriati</taxon>
        <taxon>Fusobacteriota</taxon>
        <taxon>Fusobacteriia</taxon>
        <taxon>Fusobacteriales</taxon>
        <taxon>Leptotrichiaceae</taxon>
        <taxon>Leptotrichia</taxon>
    </lineage>
</organism>
<keyword evidence="4" id="KW-1185">Reference proteome</keyword>
<sequence length="177" mass="20747">MEMNSGNGYFKKEITLGKEEEIKIVKIGFSWVTFFFGFLVPFYRKDWKTGWILLAIMAISHMMSPLLMFLILAVFSFLYNKIYINMLLKSGWRFTTKDDERLWENKKEMAEKVDNMVLTLKEMEAKINKKIEEHGFVKKFAWGGTYALAIGILIKNTPLLAVGIVFFVISFIKRQKM</sequence>
<dbReference type="Proteomes" id="UP000422644">
    <property type="component" value="Chromosome"/>
</dbReference>
<evidence type="ECO:0000256" key="2">
    <source>
        <dbReference type="SAM" id="Phobius"/>
    </source>
</evidence>
<accession>A0A510K395</accession>
<feature type="transmembrane region" description="Helical" evidence="2">
    <location>
        <begin position="146"/>
        <end position="172"/>
    </location>
</feature>
<proteinExistence type="predicted"/>
<keyword evidence="2" id="KW-0812">Transmembrane</keyword>
<dbReference type="EMBL" id="AP019831">
    <property type="protein sequence ID" value="BBM46036.1"/>
    <property type="molecule type" value="Genomic_DNA"/>
</dbReference>
<evidence type="ECO:0008006" key="5">
    <source>
        <dbReference type="Google" id="ProtNLM"/>
    </source>
</evidence>
<gene>
    <name evidence="3" type="ORF">JMUB3870_2163</name>
</gene>
<reference evidence="3 4" key="1">
    <citation type="submission" date="2019-07" db="EMBL/GenBank/DDBJ databases">
        <title>Complete Genome Sequence of Leptotrichia trevisanii Strain JMUB3870.</title>
        <authorList>
            <person name="Watanabe S."/>
            <person name="Cui L."/>
        </authorList>
    </citation>
    <scope>NUCLEOTIDE SEQUENCE [LARGE SCALE GENOMIC DNA]</scope>
    <source>
        <strain evidence="3 4">JMUB3870</strain>
    </source>
</reference>
<evidence type="ECO:0000256" key="1">
    <source>
        <dbReference type="SAM" id="Coils"/>
    </source>
</evidence>
<evidence type="ECO:0000313" key="4">
    <source>
        <dbReference type="Proteomes" id="UP000422644"/>
    </source>
</evidence>
<dbReference type="RefSeq" id="WP_026747988.1">
    <property type="nucleotide sequence ID" value="NZ_AP019831.1"/>
</dbReference>
<keyword evidence="1" id="KW-0175">Coiled coil</keyword>
<dbReference type="AlphaFoldDB" id="A0A510K395"/>
<feature type="transmembrane region" description="Helical" evidence="2">
    <location>
        <begin position="24"/>
        <end position="43"/>
    </location>
</feature>
<keyword evidence="2" id="KW-0472">Membrane</keyword>
<feature type="transmembrane region" description="Helical" evidence="2">
    <location>
        <begin position="50"/>
        <end position="79"/>
    </location>
</feature>
<evidence type="ECO:0000313" key="3">
    <source>
        <dbReference type="EMBL" id="BBM46036.1"/>
    </source>
</evidence>